<reference evidence="2 3" key="2">
    <citation type="journal article" date="2014" name="Genome Announc.">
        <title>Complete Genome Sequence of Methanoregula formicica SMSPT, a Mesophilic Hydrogenotrophic Methanogen Isolated from a Methanogenic Upflow Anaerobic Sludge Blanket Reactor.</title>
        <authorList>
            <person name="Yamamoto K."/>
            <person name="Tamaki H."/>
            <person name="Cadillo-Quiroz H."/>
            <person name="Imachi H."/>
            <person name="Kyrpides N."/>
            <person name="Woyke T."/>
            <person name="Goodwin L."/>
            <person name="Zinder S.H."/>
            <person name="Kamagata Y."/>
            <person name="Liu W.T."/>
        </authorList>
    </citation>
    <scope>NUCLEOTIDE SEQUENCE [LARGE SCALE GENOMIC DNA]</scope>
    <source>
        <strain evidence="3">DSM 22288 / NBRC 105244 / SMSP</strain>
    </source>
</reference>
<sequence length="213" mass="23338" precursor="true">MDFGNMLGESFAYAKDGVVGKWMQWILLLIATILLCIPLLGYTLKIYRGEKPAPEVTGWGTLIIDGIKYLIISLIWAIPCLIIFFVMLGAAITSYITNPAAIIGIMGGMLVGFLLFFIVAFITGLLATIGIIRFARTGSMGEAFNFGAILETIGKIGWVNYIIALIIIGIIIGIIEFILMAIPYVGTLILFLIVPPLVLWQSRYFCLIYDSAA</sequence>
<accession>L0HFC0</accession>
<evidence type="ECO:0000313" key="3">
    <source>
        <dbReference type="Proteomes" id="UP000010824"/>
    </source>
</evidence>
<feature type="transmembrane region" description="Helical" evidence="1">
    <location>
        <begin position="22"/>
        <end position="42"/>
    </location>
</feature>
<feature type="transmembrane region" description="Helical" evidence="1">
    <location>
        <begin position="156"/>
        <end position="175"/>
    </location>
</feature>
<keyword evidence="1" id="KW-0472">Membrane</keyword>
<evidence type="ECO:0000313" key="2">
    <source>
        <dbReference type="EMBL" id="AGB02685.1"/>
    </source>
</evidence>
<keyword evidence="1" id="KW-0812">Transmembrane</keyword>
<dbReference type="InterPro" id="IPR025098">
    <property type="entry name" value="DUF4013"/>
</dbReference>
<dbReference type="AlphaFoldDB" id="L0HFC0"/>
<dbReference type="EMBL" id="CP003167">
    <property type="protein sequence ID" value="AGB02685.1"/>
    <property type="molecule type" value="Genomic_DNA"/>
</dbReference>
<evidence type="ECO:0000256" key="1">
    <source>
        <dbReference type="SAM" id="Phobius"/>
    </source>
</evidence>
<dbReference type="RefSeq" id="WP_015285648.1">
    <property type="nucleotide sequence ID" value="NC_019943.1"/>
</dbReference>
<feature type="transmembrane region" description="Helical" evidence="1">
    <location>
        <begin position="69"/>
        <end position="96"/>
    </location>
</feature>
<dbReference type="eggNOG" id="arCOG02879">
    <property type="taxonomic scope" value="Archaea"/>
</dbReference>
<feature type="transmembrane region" description="Helical" evidence="1">
    <location>
        <begin position="102"/>
        <end position="135"/>
    </location>
</feature>
<feature type="transmembrane region" description="Helical" evidence="1">
    <location>
        <begin position="181"/>
        <end position="200"/>
    </location>
</feature>
<dbReference type="HOGENOM" id="CLU_079270_1_0_2"/>
<reference evidence="3" key="1">
    <citation type="submission" date="2011-12" db="EMBL/GenBank/DDBJ databases">
        <title>Complete sequence of Methanoregula formicicum SMSP.</title>
        <authorList>
            <person name="Lucas S."/>
            <person name="Han J."/>
            <person name="Lapidus A."/>
            <person name="Cheng J.-F."/>
            <person name="Goodwin L."/>
            <person name="Pitluck S."/>
            <person name="Peters L."/>
            <person name="Ovchinnikova G."/>
            <person name="Teshima H."/>
            <person name="Detter J.C."/>
            <person name="Han C."/>
            <person name="Tapia R."/>
            <person name="Land M."/>
            <person name="Hauser L."/>
            <person name="Kyrpides N."/>
            <person name="Ivanova N."/>
            <person name="Pagani I."/>
            <person name="Imachi H."/>
            <person name="Tamaki H."/>
            <person name="Sekiguchi Y."/>
            <person name="Kamagata Y."/>
            <person name="Cadillo-Quiroz H."/>
            <person name="Zinder S."/>
            <person name="Liu W.-T."/>
            <person name="Woyke T."/>
        </authorList>
    </citation>
    <scope>NUCLEOTIDE SEQUENCE [LARGE SCALE GENOMIC DNA]</scope>
    <source>
        <strain evidence="3">DSM 22288 / NBRC 105244 / SMSP</strain>
    </source>
</reference>
<proteinExistence type="predicted"/>
<dbReference type="InParanoid" id="L0HFC0"/>
<organism evidence="2 3">
    <name type="scientific">Methanoregula formicica (strain DSM 22288 / NBRC 105244 / SMSP)</name>
    <dbReference type="NCBI Taxonomy" id="593750"/>
    <lineage>
        <taxon>Archaea</taxon>
        <taxon>Methanobacteriati</taxon>
        <taxon>Methanobacteriota</taxon>
        <taxon>Stenosarchaea group</taxon>
        <taxon>Methanomicrobia</taxon>
        <taxon>Methanomicrobiales</taxon>
        <taxon>Methanoregulaceae</taxon>
        <taxon>Methanoregula</taxon>
    </lineage>
</organism>
<dbReference type="STRING" id="593750.Metfor_1656"/>
<name>L0HFC0_METFS</name>
<keyword evidence="1" id="KW-1133">Transmembrane helix</keyword>
<evidence type="ECO:0008006" key="4">
    <source>
        <dbReference type="Google" id="ProtNLM"/>
    </source>
</evidence>
<dbReference type="GeneID" id="14308045"/>
<dbReference type="KEGG" id="mfo:Metfor_1656"/>
<protein>
    <recommendedName>
        <fullName evidence="4">DUF4013 domain-containing protein</fullName>
    </recommendedName>
</protein>
<keyword evidence="3" id="KW-1185">Reference proteome</keyword>
<gene>
    <name evidence="2" type="ordered locus">Metfor_1656</name>
</gene>
<dbReference type="Pfam" id="PF13197">
    <property type="entry name" value="DUF4013"/>
    <property type="match status" value="1"/>
</dbReference>
<dbReference type="Proteomes" id="UP000010824">
    <property type="component" value="Chromosome"/>
</dbReference>